<dbReference type="Pfam" id="PF01728">
    <property type="entry name" value="FtsJ"/>
    <property type="match status" value="1"/>
</dbReference>
<organism evidence="14 15">
    <name type="scientific">Steroidobacter denitrificans</name>
    <dbReference type="NCBI Taxonomy" id="465721"/>
    <lineage>
        <taxon>Bacteria</taxon>
        <taxon>Pseudomonadati</taxon>
        <taxon>Pseudomonadota</taxon>
        <taxon>Gammaproteobacteria</taxon>
        <taxon>Steroidobacterales</taxon>
        <taxon>Steroidobacteraceae</taxon>
        <taxon>Steroidobacter</taxon>
    </lineage>
</organism>
<dbReference type="PIRSF" id="PIRSF005461">
    <property type="entry name" value="23S_rRNA_mtase"/>
    <property type="match status" value="1"/>
</dbReference>
<keyword evidence="11" id="KW-0963">Cytoplasm</keyword>
<feature type="binding site" evidence="11">
    <location>
        <position position="61"/>
    </location>
    <ligand>
        <name>S-adenosyl-L-methionine</name>
        <dbReference type="ChEBI" id="CHEBI:59789"/>
    </ligand>
</feature>
<dbReference type="GO" id="GO:0008650">
    <property type="term" value="F:rRNA (uridine-2'-O-)-methyltransferase activity"/>
    <property type="evidence" value="ECO:0007669"/>
    <property type="project" value="UniProtKB-UniRule"/>
</dbReference>
<evidence type="ECO:0000313" key="15">
    <source>
        <dbReference type="Proteomes" id="UP000070250"/>
    </source>
</evidence>
<evidence type="ECO:0000256" key="10">
    <source>
        <dbReference type="ARBA" id="ARBA00048970"/>
    </source>
</evidence>
<evidence type="ECO:0000256" key="6">
    <source>
        <dbReference type="ARBA" id="ARBA00038861"/>
    </source>
</evidence>
<dbReference type="PANTHER" id="PTHR10920">
    <property type="entry name" value="RIBOSOMAL RNA METHYLTRANSFERASE"/>
    <property type="match status" value="1"/>
</dbReference>
<dbReference type="OrthoDB" id="9790080at2"/>
<dbReference type="AlphaFoldDB" id="A0A127FB87"/>
<keyword evidence="3 11" id="KW-0808">Transferase</keyword>
<dbReference type="KEGG" id="sdf:ACG33_06840"/>
<feature type="active site" description="Proton acceptor" evidence="11 12">
    <location>
        <position position="162"/>
    </location>
</feature>
<feature type="binding site" evidence="11">
    <location>
        <position position="63"/>
    </location>
    <ligand>
        <name>S-adenosyl-L-methionine</name>
        <dbReference type="ChEBI" id="CHEBI:59789"/>
    </ligand>
</feature>
<feature type="binding site" evidence="11">
    <location>
        <position position="97"/>
    </location>
    <ligand>
        <name>S-adenosyl-L-methionine</name>
        <dbReference type="ChEBI" id="CHEBI:59789"/>
    </ligand>
</feature>
<evidence type="ECO:0000259" key="13">
    <source>
        <dbReference type="Pfam" id="PF01728"/>
    </source>
</evidence>
<evidence type="ECO:0000256" key="9">
    <source>
        <dbReference type="ARBA" id="ARBA00042745"/>
    </source>
</evidence>
<feature type="binding site" evidence="11">
    <location>
        <position position="122"/>
    </location>
    <ligand>
        <name>S-adenosyl-L-methionine</name>
        <dbReference type="ChEBI" id="CHEBI:59789"/>
    </ligand>
</feature>
<gene>
    <name evidence="11 14" type="primary">rrmJ</name>
    <name evidence="11" type="synonym">ftsJ</name>
    <name evidence="11" type="synonym">rlmE</name>
    <name evidence="14" type="ORF">ACG33_06840</name>
</gene>
<feature type="binding site" evidence="11">
    <location>
        <position position="81"/>
    </location>
    <ligand>
        <name>S-adenosyl-L-methionine</name>
        <dbReference type="ChEBI" id="CHEBI:59789"/>
    </ligand>
</feature>
<comment type="catalytic activity">
    <reaction evidence="10 11">
        <text>uridine(2552) in 23S rRNA + S-adenosyl-L-methionine = 2'-O-methyluridine(2552) in 23S rRNA + S-adenosyl-L-homocysteine + H(+)</text>
        <dbReference type="Rhea" id="RHEA:42720"/>
        <dbReference type="Rhea" id="RHEA-COMP:10202"/>
        <dbReference type="Rhea" id="RHEA-COMP:10203"/>
        <dbReference type="ChEBI" id="CHEBI:15378"/>
        <dbReference type="ChEBI" id="CHEBI:57856"/>
        <dbReference type="ChEBI" id="CHEBI:59789"/>
        <dbReference type="ChEBI" id="CHEBI:65315"/>
        <dbReference type="ChEBI" id="CHEBI:74478"/>
        <dbReference type="EC" id="2.1.1.166"/>
    </reaction>
</comment>
<dbReference type="InterPro" id="IPR029063">
    <property type="entry name" value="SAM-dependent_MTases_sf"/>
</dbReference>
<name>A0A127FB87_STEDE</name>
<keyword evidence="4 11" id="KW-0949">S-adenosyl-L-methionine</keyword>
<dbReference type="SUPFAM" id="SSF53335">
    <property type="entry name" value="S-adenosyl-L-methionine-dependent methyltransferases"/>
    <property type="match status" value="1"/>
</dbReference>
<evidence type="ECO:0000256" key="7">
    <source>
        <dbReference type="ARBA" id="ARBA00041129"/>
    </source>
</evidence>
<keyword evidence="2 11" id="KW-0489">Methyltransferase</keyword>
<keyword evidence="15" id="KW-1185">Reference proteome</keyword>
<evidence type="ECO:0000256" key="12">
    <source>
        <dbReference type="PIRSR" id="PIRSR005461-1"/>
    </source>
</evidence>
<dbReference type="NCBIfam" id="NF008390">
    <property type="entry name" value="PRK11188.1"/>
    <property type="match status" value="1"/>
</dbReference>
<dbReference type="FunFam" id="3.40.50.150:FF:000005">
    <property type="entry name" value="Ribosomal RNA large subunit methyltransferase E"/>
    <property type="match status" value="1"/>
</dbReference>
<dbReference type="Gene3D" id="3.40.50.150">
    <property type="entry name" value="Vaccinia Virus protein VP39"/>
    <property type="match status" value="1"/>
</dbReference>
<dbReference type="PANTHER" id="PTHR10920:SF18">
    <property type="entry name" value="RRNA METHYLTRANSFERASE 2, MITOCHONDRIAL"/>
    <property type="match status" value="1"/>
</dbReference>
<reference evidence="14 15" key="1">
    <citation type="submission" date="2015-06" db="EMBL/GenBank/DDBJ databases">
        <title>A Comprehensive Approach to Explore the Metabolic and Phylogenetic Diversity of Bacterial Steroid Degradation in the Environment: Testosterone as an Example.</title>
        <authorList>
            <person name="Yang F.-C."/>
            <person name="Chen Y.-L."/>
            <person name="Yu C.-P."/>
            <person name="Tang S.-L."/>
            <person name="Wang P.-H."/>
            <person name="Ismail W."/>
            <person name="Wang C.-H."/>
            <person name="Yang C.-Y."/>
            <person name="Chiang Y.-R."/>
        </authorList>
    </citation>
    <scope>NUCLEOTIDE SEQUENCE [LARGE SCALE GENOMIC DNA]</scope>
    <source>
        <strain evidence="14 15">DSM 18526</strain>
    </source>
</reference>
<dbReference type="STRING" id="465721.ACG33_06840"/>
<evidence type="ECO:0000256" key="5">
    <source>
        <dbReference type="ARBA" id="ARBA00037569"/>
    </source>
</evidence>
<evidence type="ECO:0000256" key="2">
    <source>
        <dbReference type="ARBA" id="ARBA00022603"/>
    </source>
</evidence>
<dbReference type="HAMAP" id="MF_01547">
    <property type="entry name" value="RNA_methyltr_E"/>
    <property type="match status" value="1"/>
</dbReference>
<dbReference type="EC" id="2.1.1.166" evidence="6 11"/>
<dbReference type="RefSeq" id="WP_066919827.1">
    <property type="nucleotide sequence ID" value="NZ_CP011971.1"/>
</dbReference>
<comment type="similarity">
    <text evidence="11">Belongs to the class I-like SAM-binding methyltransferase superfamily. RNA methyltransferase RlmE family.</text>
</comment>
<evidence type="ECO:0000256" key="3">
    <source>
        <dbReference type="ARBA" id="ARBA00022679"/>
    </source>
</evidence>
<dbReference type="EMBL" id="CP011971">
    <property type="protein sequence ID" value="AMN46819.1"/>
    <property type="molecule type" value="Genomic_DNA"/>
</dbReference>
<dbReference type="InterPro" id="IPR015507">
    <property type="entry name" value="rRNA-MeTfrase_E"/>
</dbReference>
<comment type="function">
    <text evidence="5 11">Specifically methylates the uridine in position 2552 of 23S rRNA at the 2'-O position of the ribose in the fully assembled 50S ribosomal subunit.</text>
</comment>
<evidence type="ECO:0000256" key="1">
    <source>
        <dbReference type="ARBA" id="ARBA00022552"/>
    </source>
</evidence>
<dbReference type="GO" id="GO:0005737">
    <property type="term" value="C:cytoplasm"/>
    <property type="evidence" value="ECO:0007669"/>
    <property type="project" value="UniProtKB-SubCell"/>
</dbReference>
<evidence type="ECO:0000256" key="11">
    <source>
        <dbReference type="HAMAP-Rule" id="MF_01547"/>
    </source>
</evidence>
<keyword evidence="1 11" id="KW-0698">rRNA processing</keyword>
<proteinExistence type="inferred from homology"/>
<dbReference type="InterPro" id="IPR002877">
    <property type="entry name" value="RNA_MeTrfase_FtsJ_dom"/>
</dbReference>
<evidence type="ECO:0000256" key="4">
    <source>
        <dbReference type="ARBA" id="ARBA00022691"/>
    </source>
</evidence>
<dbReference type="Proteomes" id="UP000070250">
    <property type="component" value="Chromosome"/>
</dbReference>
<feature type="domain" description="Ribosomal RNA methyltransferase FtsJ" evidence="13">
    <location>
        <begin position="29"/>
        <end position="204"/>
    </location>
</feature>
<dbReference type="PATRIC" id="fig|465721.4.peg.1457"/>
<evidence type="ECO:0000256" key="8">
    <source>
        <dbReference type="ARBA" id="ARBA00041995"/>
    </source>
</evidence>
<protein>
    <recommendedName>
        <fullName evidence="7 11">Ribosomal RNA large subunit methyltransferase E</fullName>
        <ecNumber evidence="6 11">2.1.1.166</ecNumber>
    </recommendedName>
    <alternativeName>
        <fullName evidence="9 11">23S rRNA Um2552 methyltransferase</fullName>
    </alternativeName>
    <alternativeName>
        <fullName evidence="8 11">rRNA (uridine-2'-O-)-methyltransferase</fullName>
    </alternativeName>
</protein>
<dbReference type="InterPro" id="IPR050082">
    <property type="entry name" value="RNA_methyltr_RlmE"/>
</dbReference>
<sequence length="212" mass="24096">MTKRTKSSRRWLQEHESDEYVKRAREEGYRSRAVFKLEEIQHTDRLIRPGMTIVDLGAAPGGWSQYAARLLQGRGRVVALDILPMDAIAGVEFIQGDFGEEEVLERLGAVVGTDHPQLVMSDMAPNMTGITEVDHDRSMHLVELALEFATDRLAPGGDFLVKVFQGRHFQSFMQQLRCLFTTVKVRKPAASRQRSPELYLLARRLKSDARRS</sequence>
<evidence type="ECO:0000313" key="14">
    <source>
        <dbReference type="EMBL" id="AMN46819.1"/>
    </source>
</evidence>
<comment type="subcellular location">
    <subcellularLocation>
        <location evidence="11">Cytoplasm</location>
    </subcellularLocation>
</comment>
<accession>A0A127FB87</accession>